<keyword evidence="3" id="KW-0732">Signal</keyword>
<dbReference type="Pfam" id="PF25971">
    <property type="entry name" value="CzcB_N"/>
    <property type="match status" value="1"/>
</dbReference>
<evidence type="ECO:0000259" key="6">
    <source>
        <dbReference type="Pfam" id="PF25971"/>
    </source>
</evidence>
<feature type="signal peptide" evidence="3">
    <location>
        <begin position="1"/>
        <end position="25"/>
    </location>
</feature>
<evidence type="ECO:0000259" key="4">
    <source>
        <dbReference type="Pfam" id="PF25917"/>
    </source>
</evidence>
<evidence type="ECO:0000256" key="2">
    <source>
        <dbReference type="ARBA" id="ARBA00022448"/>
    </source>
</evidence>
<keyword evidence="2" id="KW-0813">Transport</keyword>
<feature type="domain" description="CusB-like beta-barrel" evidence="5">
    <location>
        <begin position="257"/>
        <end position="329"/>
    </location>
</feature>
<comment type="caution">
    <text evidence="8">The sequence shown here is derived from an EMBL/GenBank/DDBJ whole genome shotgun (WGS) entry which is preliminary data.</text>
</comment>
<protein>
    <submittedName>
        <fullName evidence="8">Acetyl-CoA carboxylase biotin carboxyl carrier protein subunit</fullName>
    </submittedName>
</protein>
<dbReference type="EMBL" id="PIPT01000003">
    <property type="protein sequence ID" value="RUO48812.1"/>
    <property type="molecule type" value="Genomic_DNA"/>
</dbReference>
<reference evidence="9" key="1">
    <citation type="journal article" date="2018" name="Front. Microbiol.">
        <title>Genome-Based Analysis Reveals the Taxonomy and Diversity of the Family Idiomarinaceae.</title>
        <authorList>
            <person name="Liu Y."/>
            <person name="Lai Q."/>
            <person name="Shao Z."/>
        </authorList>
    </citation>
    <scope>NUCLEOTIDE SEQUENCE [LARGE SCALE GENOMIC DNA]</scope>
    <source>
        <strain evidence="9">SW15</strain>
    </source>
</reference>
<dbReference type="InterPro" id="IPR058792">
    <property type="entry name" value="Beta-barrel_RND_2"/>
</dbReference>
<dbReference type="RefSeq" id="WP_126833443.1">
    <property type="nucleotide sequence ID" value="NZ_PIPT01000003.1"/>
</dbReference>
<feature type="domain" description="CzcB N-terminal" evidence="6">
    <location>
        <begin position="44"/>
        <end position="130"/>
    </location>
</feature>
<dbReference type="InterPro" id="IPR051909">
    <property type="entry name" value="MFP_Cation_Efflux"/>
</dbReference>
<evidence type="ECO:0000313" key="8">
    <source>
        <dbReference type="EMBL" id="RUO48812.1"/>
    </source>
</evidence>
<dbReference type="InterPro" id="IPR011053">
    <property type="entry name" value="Single_hybrid_motif"/>
</dbReference>
<evidence type="ECO:0000256" key="1">
    <source>
        <dbReference type="ARBA" id="ARBA00009477"/>
    </source>
</evidence>
<dbReference type="Pfam" id="PF25975">
    <property type="entry name" value="CzcB_C"/>
    <property type="match status" value="1"/>
</dbReference>
<dbReference type="GO" id="GO:0030288">
    <property type="term" value="C:outer membrane-bounded periplasmic space"/>
    <property type="evidence" value="ECO:0007669"/>
    <property type="project" value="TreeGrafter"/>
</dbReference>
<organism evidence="8 9">
    <name type="scientific">Pseudidiomarina aquimaris</name>
    <dbReference type="NCBI Taxonomy" id="641841"/>
    <lineage>
        <taxon>Bacteria</taxon>
        <taxon>Pseudomonadati</taxon>
        <taxon>Pseudomonadota</taxon>
        <taxon>Gammaproteobacteria</taxon>
        <taxon>Alteromonadales</taxon>
        <taxon>Idiomarinaceae</taxon>
        <taxon>Pseudidiomarina</taxon>
    </lineage>
</organism>
<dbReference type="InterPro" id="IPR058649">
    <property type="entry name" value="CzcB_C"/>
</dbReference>
<sequence>MTLIKNLFVTLTLSLAFGVFPSAHSATEAATEHSEAEAKGPNGGTLLTDGPLAVEITIYESGVPPEMRVYTYLDGELVKPDKVALEVTLHRLGNVNDELTFISEGDYLVSTQTIVEPHSYEVSVDAVVKTARGDWHYEAFEGRVTLSDRVISQANILIESAGPQSLTFKEHLFGVVAPVNGSKARVTATYRGKVTDVHVAVGDKVTQGQALATITNAASGVAYKIESPINGELTERFVTVGEIADEQVLFEVVDLSSVWVELSAFPENIEKLQVGQVAEVYDLHQHKRVRGNVIYIAPAMTGGHIARARVQIDNSDGHWRPGMHVRADVITGEKEVALAVKKSALQTFREMPVVFGKFGNTFEVRMVELGESDEEYVEVLGGLTVGTNYVVGNSYLLKADVLKDGASHDH</sequence>
<feature type="chain" id="PRO_5019514484" evidence="3">
    <location>
        <begin position="26"/>
        <end position="410"/>
    </location>
</feature>
<accession>A0A432XJL4</accession>
<dbReference type="GO" id="GO:0060003">
    <property type="term" value="P:copper ion export"/>
    <property type="evidence" value="ECO:0007669"/>
    <property type="project" value="TreeGrafter"/>
</dbReference>
<dbReference type="PANTHER" id="PTHR30097:SF4">
    <property type="entry name" value="SLR6042 PROTEIN"/>
    <property type="match status" value="1"/>
</dbReference>
<dbReference type="SUPFAM" id="SSF51230">
    <property type="entry name" value="Single hybrid motif"/>
    <property type="match status" value="1"/>
</dbReference>
<name>A0A432XJL4_9GAMM</name>
<evidence type="ECO:0000256" key="3">
    <source>
        <dbReference type="SAM" id="SignalP"/>
    </source>
</evidence>
<dbReference type="Proteomes" id="UP000286678">
    <property type="component" value="Unassembled WGS sequence"/>
</dbReference>
<dbReference type="Pfam" id="PF25917">
    <property type="entry name" value="BSH_RND"/>
    <property type="match status" value="1"/>
</dbReference>
<dbReference type="InterPro" id="IPR058625">
    <property type="entry name" value="MdtA-like_BSH"/>
</dbReference>
<dbReference type="AlphaFoldDB" id="A0A432XJL4"/>
<keyword evidence="9" id="KW-1185">Reference proteome</keyword>
<evidence type="ECO:0000259" key="7">
    <source>
        <dbReference type="Pfam" id="PF25975"/>
    </source>
</evidence>
<feature type="domain" description="Multidrug resistance protein MdtA-like barrel-sandwich hybrid" evidence="4">
    <location>
        <begin position="183"/>
        <end position="245"/>
    </location>
</feature>
<dbReference type="PANTHER" id="PTHR30097">
    <property type="entry name" value="CATION EFFLUX SYSTEM PROTEIN CUSB"/>
    <property type="match status" value="1"/>
</dbReference>
<proteinExistence type="inferred from homology"/>
<dbReference type="InterPro" id="IPR058646">
    <property type="entry name" value="CzcB_N"/>
</dbReference>
<comment type="similarity">
    <text evidence="1">Belongs to the membrane fusion protein (MFP) (TC 8.A.1) family.</text>
</comment>
<dbReference type="OrthoDB" id="9768185at2"/>
<dbReference type="Gene3D" id="2.40.420.20">
    <property type="match status" value="1"/>
</dbReference>
<dbReference type="GO" id="GO:0046914">
    <property type="term" value="F:transition metal ion binding"/>
    <property type="evidence" value="ECO:0007669"/>
    <property type="project" value="TreeGrafter"/>
</dbReference>
<dbReference type="Gene3D" id="2.40.50.100">
    <property type="match status" value="1"/>
</dbReference>
<evidence type="ECO:0000259" key="5">
    <source>
        <dbReference type="Pfam" id="PF25954"/>
    </source>
</evidence>
<evidence type="ECO:0000313" key="9">
    <source>
        <dbReference type="Proteomes" id="UP000286678"/>
    </source>
</evidence>
<feature type="domain" description="CzcB-like C-terminal circularly permuted SH3-like" evidence="7">
    <location>
        <begin position="338"/>
        <end position="398"/>
    </location>
</feature>
<dbReference type="GO" id="GO:0015679">
    <property type="term" value="P:plasma membrane copper ion transport"/>
    <property type="evidence" value="ECO:0007669"/>
    <property type="project" value="TreeGrafter"/>
</dbReference>
<dbReference type="Pfam" id="PF25954">
    <property type="entry name" value="Beta-barrel_RND_2"/>
    <property type="match status" value="1"/>
</dbReference>
<gene>
    <name evidence="8" type="ORF">CWE21_05505</name>
</gene>